<dbReference type="NCBIfam" id="NF033592">
    <property type="entry name" value="transpos_IS4_1"/>
    <property type="match status" value="1"/>
</dbReference>
<evidence type="ECO:0000313" key="7">
    <source>
        <dbReference type="EMBL" id="SEJ43397.1"/>
    </source>
</evidence>
<dbReference type="RefSeq" id="WP_068623370.1">
    <property type="nucleotide sequence ID" value="NZ_FJNB01000015.1"/>
</dbReference>
<reference evidence="7 9" key="2">
    <citation type="submission" date="2016-10" db="EMBL/GenBank/DDBJ databases">
        <authorList>
            <person name="Varghese N."/>
            <person name="Submissions S."/>
        </authorList>
    </citation>
    <scope>NUCLEOTIDE SEQUENCE [LARGE SCALE GENOMIC DNA]</scope>
    <source>
        <strain evidence="7 9">DSM 22150</strain>
    </source>
</reference>
<dbReference type="GO" id="GO:0003677">
    <property type="term" value="F:DNA binding"/>
    <property type="evidence" value="ECO:0007669"/>
    <property type="project" value="UniProtKB-KW"/>
</dbReference>
<dbReference type="GO" id="GO:0006313">
    <property type="term" value="P:DNA transposition"/>
    <property type="evidence" value="ECO:0007669"/>
    <property type="project" value="InterPro"/>
</dbReference>
<evidence type="ECO:0000256" key="3">
    <source>
        <dbReference type="ARBA" id="ARBA00023125"/>
    </source>
</evidence>
<proteinExistence type="inferred from homology"/>
<evidence type="ECO:0000313" key="6">
    <source>
        <dbReference type="EMBL" id="CZR03435.1"/>
    </source>
</evidence>
<dbReference type="AlphaFoldDB" id="A0A143Z0D2"/>
<dbReference type="EMBL" id="FNYT01000013">
    <property type="protein sequence ID" value="SEJ43397.1"/>
    <property type="molecule type" value="Genomic_DNA"/>
</dbReference>
<feature type="domain" description="Transposase IS4-like" evidence="5">
    <location>
        <begin position="112"/>
        <end position="352"/>
    </location>
</feature>
<evidence type="ECO:0000256" key="2">
    <source>
        <dbReference type="ARBA" id="ARBA00022578"/>
    </source>
</evidence>
<dbReference type="STRING" id="640938.TR210_1995"/>
<organism evidence="6 8">
    <name type="scientific">Trichococcus ilyis</name>
    <dbReference type="NCBI Taxonomy" id="640938"/>
    <lineage>
        <taxon>Bacteria</taxon>
        <taxon>Bacillati</taxon>
        <taxon>Bacillota</taxon>
        <taxon>Bacilli</taxon>
        <taxon>Lactobacillales</taxon>
        <taxon>Carnobacteriaceae</taxon>
        <taxon>Trichococcus</taxon>
    </lineage>
</organism>
<evidence type="ECO:0000256" key="1">
    <source>
        <dbReference type="ARBA" id="ARBA00010075"/>
    </source>
</evidence>
<dbReference type="Proteomes" id="UP000199280">
    <property type="component" value="Unassembled WGS sequence"/>
</dbReference>
<dbReference type="GO" id="GO:0004803">
    <property type="term" value="F:transposase activity"/>
    <property type="evidence" value="ECO:0007669"/>
    <property type="project" value="InterPro"/>
</dbReference>
<keyword evidence="2" id="KW-0815">Transposition</keyword>
<keyword evidence="9" id="KW-1185">Reference proteome</keyword>
<dbReference type="Pfam" id="PF01609">
    <property type="entry name" value="DDE_Tnp_1"/>
    <property type="match status" value="1"/>
</dbReference>
<gene>
    <name evidence="7" type="ORF">SAMN05216375_11372</name>
    <name evidence="6" type="ORF">TR210_1995</name>
</gene>
<evidence type="ECO:0000259" key="5">
    <source>
        <dbReference type="Pfam" id="PF01609"/>
    </source>
</evidence>
<dbReference type="PANTHER" id="PTHR33258:SF1">
    <property type="entry name" value="TRANSPOSASE INSL FOR INSERTION SEQUENCE ELEMENT IS186A-RELATED"/>
    <property type="match status" value="1"/>
</dbReference>
<comment type="similarity">
    <text evidence="1">Belongs to the transposase 11 family.</text>
</comment>
<keyword evidence="4" id="KW-0233">DNA recombination</keyword>
<sequence length="443" mass="52103">MTVELIEFQEFIEEAQTIYLEDIREGNPKAFTRKRKTTPLGLMLQMFAQKGNSQFCELLNFYENQGKPLDISTVAFYNARMNYNPKAIRLMMTDYMSMVYEENDDQLVKLNGYIVTAIDGSDIFLPSTEENTKKYGVVPNPKASANPVMASVSTLYDCINKMVIDTFIGPYKSSERASASQHLHVLKETLRQPTITVFDRGYFSMRLVHQLFQDGQKFVMRMDHQNLKRYSSQLSVGQDQTFEVTFDRSQTNDYRNDRIFRATLMSTVYPMRFVKIPLRKQDSGEIEDEVLLTNLTPAEFSADDLNDVYRLRWGIETAYNVLKNRMKLEEFSGNRERLILQDIYCTVWLYNLTMLHLIEVSETRAIPQERYKYEMKRNISIAIGIMKTYFIRSFMSETYEQRRESFEQMTALLTKHLVPVRPHRAVKRKSPVNKSRRSYRYTY</sequence>
<evidence type="ECO:0000313" key="8">
    <source>
        <dbReference type="Proteomes" id="UP000076878"/>
    </source>
</evidence>
<keyword evidence="3" id="KW-0238">DNA-binding</keyword>
<dbReference type="Gene3D" id="3.90.350.10">
    <property type="entry name" value="Transposase Inhibitor Protein From Tn5, Chain A, domain 1"/>
    <property type="match status" value="1"/>
</dbReference>
<dbReference type="EMBL" id="FJNB01000015">
    <property type="protein sequence ID" value="CZR03435.1"/>
    <property type="molecule type" value="Genomic_DNA"/>
</dbReference>
<dbReference type="PANTHER" id="PTHR33258">
    <property type="entry name" value="TRANSPOSASE INSL FOR INSERTION SEQUENCE ELEMENT IS186A-RELATED"/>
    <property type="match status" value="1"/>
</dbReference>
<dbReference type="SUPFAM" id="SSF53098">
    <property type="entry name" value="Ribonuclease H-like"/>
    <property type="match status" value="1"/>
</dbReference>
<evidence type="ECO:0000256" key="4">
    <source>
        <dbReference type="ARBA" id="ARBA00023172"/>
    </source>
</evidence>
<dbReference type="Proteomes" id="UP000076878">
    <property type="component" value="Unassembled WGS sequence"/>
</dbReference>
<evidence type="ECO:0000313" key="9">
    <source>
        <dbReference type="Proteomes" id="UP000199280"/>
    </source>
</evidence>
<accession>A0A143Z0D2</accession>
<dbReference type="InterPro" id="IPR047952">
    <property type="entry name" value="Transpos_IS4"/>
</dbReference>
<name>A0A143Z0D2_9LACT</name>
<dbReference type="InterPro" id="IPR002559">
    <property type="entry name" value="Transposase_11"/>
</dbReference>
<protein>
    <submittedName>
        <fullName evidence="7">Transposase DDE domain-containing protein</fullName>
    </submittedName>
</protein>
<dbReference type="OrthoDB" id="9794050at2"/>
<reference evidence="6 8" key="1">
    <citation type="submission" date="2016-02" db="EMBL/GenBank/DDBJ databases">
        <authorList>
            <person name="Wen L."/>
            <person name="He K."/>
            <person name="Yang H."/>
        </authorList>
    </citation>
    <scope>NUCLEOTIDE SEQUENCE [LARGE SCALE GENOMIC DNA]</scope>
    <source>
        <strain evidence="6">Trichococcus_R210</strain>
    </source>
</reference>
<dbReference type="InterPro" id="IPR012337">
    <property type="entry name" value="RNaseH-like_sf"/>
</dbReference>